<dbReference type="AlphaFoldDB" id="D3B534"/>
<organism evidence="2 3">
    <name type="scientific">Heterostelium pallidum (strain ATCC 26659 / Pp 5 / PN500)</name>
    <name type="common">Cellular slime mold</name>
    <name type="synonym">Polysphondylium pallidum</name>
    <dbReference type="NCBI Taxonomy" id="670386"/>
    <lineage>
        <taxon>Eukaryota</taxon>
        <taxon>Amoebozoa</taxon>
        <taxon>Evosea</taxon>
        <taxon>Eumycetozoa</taxon>
        <taxon>Dictyostelia</taxon>
        <taxon>Acytosteliales</taxon>
        <taxon>Acytosteliaceae</taxon>
        <taxon>Heterostelium</taxon>
    </lineage>
</organism>
<dbReference type="Proteomes" id="UP000001396">
    <property type="component" value="Unassembled WGS sequence"/>
</dbReference>
<keyword evidence="3" id="KW-1185">Reference proteome</keyword>
<dbReference type="RefSeq" id="XP_020435516.1">
    <property type="nucleotide sequence ID" value="XM_020574474.1"/>
</dbReference>
<keyword evidence="1" id="KW-1133">Transmembrane helix</keyword>
<dbReference type="GO" id="GO:0016301">
    <property type="term" value="F:kinase activity"/>
    <property type="evidence" value="ECO:0007669"/>
    <property type="project" value="UniProtKB-KW"/>
</dbReference>
<comment type="caution">
    <text evidence="2">The sequence shown here is derived from an EMBL/GenBank/DDBJ whole genome shotgun (WGS) entry which is preliminary data.</text>
</comment>
<evidence type="ECO:0000256" key="1">
    <source>
        <dbReference type="SAM" id="Phobius"/>
    </source>
</evidence>
<feature type="transmembrane region" description="Helical" evidence="1">
    <location>
        <begin position="7"/>
        <end position="28"/>
    </location>
</feature>
<keyword evidence="1" id="KW-0812">Transmembrane</keyword>
<protein>
    <submittedName>
        <fullName evidence="2">Phosphatidylinositol 3-kinase 2</fullName>
    </submittedName>
</protein>
<dbReference type="FunCoup" id="D3B534">
    <property type="interactions" value="551"/>
</dbReference>
<dbReference type="InParanoid" id="D3B534"/>
<sequence length="771" mass="86876">MEYKKYINLIFILISIYVVNSVSLTNIYQSYGYIQIFGDLDSTTRVEIGDTITNHTQPCINIFKFNSSHISCEFYNSTYIDYTTLNITVYFNATTPGTRVSSEIAIPSQFGYQFDGCKPTYFFDTINKICKKASPSNLYSYICKQGAMKITRISTNGNLGSTICSDLKFGGHLDSMNIVDMIHYRYIQYQRCWNIGNLTSYMVLEADLPNFNFTNPASFIKQMTKQLCSSVFSTPDIIDLAKSNDLYRYTCINSLNIPEDRIVNSVPGPRICDGRPADSMERIITNWLTDIQCLNGDWNSDGQCVCRENWSGPSCTNFICKNGFSLNTLSNSCFCNKTCKEDEMLEPVLCQCMCSPNNPIRCSDGSCVDAVSACDSKLTCPPESPFKCFNGSCSDSPWKCRALSPRCRHPDDCCWDGSPVKDVLSCLPLPACLPPFNHRCQDGTCKAGADSCIDFKNPFCELSVCPDGVNCPPCPQYDGCPISVPFQCTSGACGANNTDCNPLNMLRSDILNGVAHLPIFDKPESTQVTIQLGKPTNISVVSENDILIGQIDILIPPVEATNFTVVSVTPLSDSYLRQVTFNNSKYSFDNSIFSPVLNITFSHLIRDENYHKDRWFDFYVSIKFNVNMSILSENIIGNRLWESVEMPYDDILLNYCLGYINETLNQWTCVHSNNSKKDLLHFDKDSEMVVGWTNHFTSFALLLRTDPVPNSQKPEKSFNDKLIMIITVVSIVSFVFIGCLVALVYYSFKKYGSFSTMRRAWKEKLRARLHK</sequence>
<dbReference type="STRING" id="670386.D3B534"/>
<dbReference type="OMA" id="HFTCFAV"/>
<dbReference type="GeneID" id="31359032"/>
<keyword evidence="2" id="KW-0808">Transferase</keyword>
<accession>D3B534</accession>
<feature type="transmembrane region" description="Helical" evidence="1">
    <location>
        <begin position="722"/>
        <end position="748"/>
    </location>
</feature>
<proteinExistence type="predicted"/>
<gene>
    <name evidence="2" type="ORF">PPL_03545</name>
</gene>
<evidence type="ECO:0000313" key="2">
    <source>
        <dbReference type="EMBL" id="EFA83399.1"/>
    </source>
</evidence>
<dbReference type="EMBL" id="ADBJ01000015">
    <property type="protein sequence ID" value="EFA83399.1"/>
    <property type="molecule type" value="Genomic_DNA"/>
</dbReference>
<reference evidence="2 3" key="1">
    <citation type="journal article" date="2011" name="Genome Res.">
        <title>Phylogeny-wide analysis of social amoeba genomes highlights ancient origins for complex intercellular communication.</title>
        <authorList>
            <person name="Heidel A.J."/>
            <person name="Lawal H.M."/>
            <person name="Felder M."/>
            <person name="Schilde C."/>
            <person name="Helps N.R."/>
            <person name="Tunggal B."/>
            <person name="Rivero F."/>
            <person name="John U."/>
            <person name="Schleicher M."/>
            <person name="Eichinger L."/>
            <person name="Platzer M."/>
            <person name="Noegel A.A."/>
            <person name="Schaap P."/>
            <person name="Gloeckner G."/>
        </authorList>
    </citation>
    <scope>NUCLEOTIDE SEQUENCE [LARGE SCALE GENOMIC DNA]</scope>
    <source>
        <strain evidence="3">ATCC 26659 / Pp 5 / PN500</strain>
    </source>
</reference>
<keyword evidence="1" id="KW-0472">Membrane</keyword>
<evidence type="ECO:0000313" key="3">
    <source>
        <dbReference type="Proteomes" id="UP000001396"/>
    </source>
</evidence>
<name>D3B534_HETP5</name>
<keyword evidence="2" id="KW-0418">Kinase</keyword>